<proteinExistence type="predicted"/>
<sequence length="57" mass="6388">YELALGPSGSWAGINTGFGHQFWTSLSKIHLFLPTVASNQLQNFDDEHFEHFGKPIV</sequence>
<reference evidence="1" key="1">
    <citation type="submission" date="2021-06" db="EMBL/GenBank/DDBJ databases">
        <authorList>
            <person name="Kallberg Y."/>
            <person name="Tangrot J."/>
            <person name="Rosling A."/>
        </authorList>
    </citation>
    <scope>NUCLEOTIDE SEQUENCE</scope>
    <source>
        <strain evidence="1">MA453B</strain>
    </source>
</reference>
<feature type="non-terminal residue" evidence="1">
    <location>
        <position position="1"/>
    </location>
</feature>
<name>A0A9N9JHI2_9GLOM</name>
<evidence type="ECO:0000313" key="2">
    <source>
        <dbReference type="Proteomes" id="UP000789405"/>
    </source>
</evidence>
<protein>
    <submittedName>
        <fullName evidence="1">9709_t:CDS:1</fullName>
    </submittedName>
</protein>
<accession>A0A9N9JHI2</accession>
<keyword evidence="2" id="KW-1185">Reference proteome</keyword>
<dbReference type="AlphaFoldDB" id="A0A9N9JHI2"/>
<dbReference type="Proteomes" id="UP000789405">
    <property type="component" value="Unassembled WGS sequence"/>
</dbReference>
<dbReference type="EMBL" id="CAJVPY010022107">
    <property type="protein sequence ID" value="CAG8781841.1"/>
    <property type="molecule type" value="Genomic_DNA"/>
</dbReference>
<evidence type="ECO:0000313" key="1">
    <source>
        <dbReference type="EMBL" id="CAG8781841.1"/>
    </source>
</evidence>
<comment type="caution">
    <text evidence="1">The sequence shown here is derived from an EMBL/GenBank/DDBJ whole genome shotgun (WGS) entry which is preliminary data.</text>
</comment>
<gene>
    <name evidence="1" type="ORF">DERYTH_LOCUS19741</name>
</gene>
<organism evidence="1 2">
    <name type="scientific">Dentiscutata erythropus</name>
    <dbReference type="NCBI Taxonomy" id="1348616"/>
    <lineage>
        <taxon>Eukaryota</taxon>
        <taxon>Fungi</taxon>
        <taxon>Fungi incertae sedis</taxon>
        <taxon>Mucoromycota</taxon>
        <taxon>Glomeromycotina</taxon>
        <taxon>Glomeromycetes</taxon>
        <taxon>Diversisporales</taxon>
        <taxon>Gigasporaceae</taxon>
        <taxon>Dentiscutata</taxon>
    </lineage>
</organism>
<feature type="non-terminal residue" evidence="1">
    <location>
        <position position="57"/>
    </location>
</feature>